<evidence type="ECO:0000259" key="2">
    <source>
        <dbReference type="Pfam" id="PF07290"/>
    </source>
</evidence>
<name>A0A916X4Q9_9SPHN</name>
<keyword evidence="5" id="KW-1185">Reference proteome</keyword>
<reference evidence="4" key="1">
    <citation type="journal article" date="2014" name="Int. J. Syst. Evol. Microbiol.">
        <title>Complete genome sequence of Corynebacterium casei LMG S-19264T (=DSM 44701T), isolated from a smear-ripened cheese.</title>
        <authorList>
            <consortium name="US DOE Joint Genome Institute (JGI-PGF)"/>
            <person name="Walter F."/>
            <person name="Albersmeier A."/>
            <person name="Kalinowski J."/>
            <person name="Ruckert C."/>
        </authorList>
    </citation>
    <scope>NUCLEOTIDE SEQUENCE</scope>
    <source>
        <strain evidence="4">CGMCC 1.15095</strain>
    </source>
</reference>
<accession>A0A916X4Q9</accession>
<dbReference type="Pfam" id="PF07290">
    <property type="entry name" value="YqiJ_OB"/>
    <property type="match status" value="1"/>
</dbReference>
<dbReference type="Proteomes" id="UP000608154">
    <property type="component" value="Unassembled WGS sequence"/>
</dbReference>
<protein>
    <recommendedName>
        <fullName evidence="6">DUF1449 family protein</fullName>
    </recommendedName>
</protein>
<feature type="transmembrane region" description="Helical" evidence="1">
    <location>
        <begin position="96"/>
        <end position="117"/>
    </location>
</feature>
<dbReference type="EMBL" id="BMHK01000003">
    <property type="protein sequence ID" value="GGB90866.1"/>
    <property type="molecule type" value="Genomic_DNA"/>
</dbReference>
<reference evidence="4" key="2">
    <citation type="submission" date="2020-09" db="EMBL/GenBank/DDBJ databases">
        <authorList>
            <person name="Sun Q."/>
            <person name="Zhou Y."/>
        </authorList>
    </citation>
    <scope>NUCLEOTIDE SEQUENCE</scope>
    <source>
        <strain evidence="4">CGMCC 1.15095</strain>
    </source>
</reference>
<feature type="transmembrane region" description="Helical" evidence="1">
    <location>
        <begin position="12"/>
        <end position="31"/>
    </location>
</feature>
<keyword evidence="1" id="KW-1133">Transmembrane helix</keyword>
<dbReference type="RefSeq" id="WP_188768376.1">
    <property type="nucleotide sequence ID" value="NZ_BMHK01000003.1"/>
</dbReference>
<keyword evidence="1" id="KW-0812">Transmembrane</keyword>
<evidence type="ECO:0000313" key="5">
    <source>
        <dbReference type="Proteomes" id="UP000608154"/>
    </source>
</evidence>
<comment type="caution">
    <text evidence="4">The sequence shown here is derived from an EMBL/GenBank/DDBJ whole genome shotgun (WGS) entry which is preliminary data.</text>
</comment>
<gene>
    <name evidence="4" type="ORF">GCM10011494_06540</name>
</gene>
<keyword evidence="1" id="KW-0472">Membrane</keyword>
<dbReference type="AlphaFoldDB" id="A0A916X4Q9"/>
<evidence type="ECO:0000313" key="4">
    <source>
        <dbReference type="EMBL" id="GGB90866.1"/>
    </source>
</evidence>
<evidence type="ECO:0000259" key="3">
    <source>
        <dbReference type="Pfam" id="PF21001"/>
    </source>
</evidence>
<feature type="domain" description="Inner membrane protein YqiJ OB-fold" evidence="2">
    <location>
        <begin position="137"/>
        <end position="199"/>
    </location>
</feature>
<dbReference type="Pfam" id="PF21001">
    <property type="entry name" value="YqiJ_N"/>
    <property type="match status" value="1"/>
</dbReference>
<evidence type="ECO:0000256" key="1">
    <source>
        <dbReference type="SAM" id="Phobius"/>
    </source>
</evidence>
<dbReference type="InterPro" id="IPR010840">
    <property type="entry name" value="YqiJ_OB"/>
</dbReference>
<proteinExistence type="predicted"/>
<feature type="domain" description="Inner membrane protein YqiJ N-terminal" evidence="3">
    <location>
        <begin position="11"/>
        <end position="113"/>
    </location>
</feature>
<evidence type="ECO:0008006" key="6">
    <source>
        <dbReference type="Google" id="ProtNLM"/>
    </source>
</evidence>
<dbReference type="InterPro" id="IPR048376">
    <property type="entry name" value="YqiJ_N"/>
</dbReference>
<sequence>MVELLTAPESLPFSAALALMLMLAVLQIIGLGNLLGGEADVDVDVDGEVGVDAGLLSLIGLGRLPFLMWLMLLLAVFGVIGLAGQQFLAALTGHPWSAWFAGPVAGLASLPVTGAIARPLGRIIPQDETTAIDVTALVGRQAEIVIGTAVQGSPARAKVTDRFGQVHHVMVEPDEADQRFEQGDRILLVRREGELFKAIGRGDRYLPRLDG</sequence>
<feature type="transmembrane region" description="Helical" evidence="1">
    <location>
        <begin position="66"/>
        <end position="84"/>
    </location>
</feature>
<organism evidence="4 5">
    <name type="scientific">Novosphingobium endophyticum</name>
    <dbReference type="NCBI Taxonomy" id="1955250"/>
    <lineage>
        <taxon>Bacteria</taxon>
        <taxon>Pseudomonadati</taxon>
        <taxon>Pseudomonadota</taxon>
        <taxon>Alphaproteobacteria</taxon>
        <taxon>Sphingomonadales</taxon>
        <taxon>Sphingomonadaceae</taxon>
        <taxon>Novosphingobium</taxon>
    </lineage>
</organism>